<dbReference type="PROSITE" id="PS01279">
    <property type="entry name" value="PCMT"/>
    <property type="match status" value="1"/>
</dbReference>
<dbReference type="NCBIfam" id="NF001453">
    <property type="entry name" value="PRK00312.1"/>
    <property type="match status" value="1"/>
</dbReference>
<protein>
    <recommendedName>
        <fullName evidence="7">Protein-L-isoaspartate O-methyltransferase</fullName>
        <ecNumber evidence="7">2.1.1.77</ecNumber>
    </recommendedName>
    <alternativeName>
        <fullName evidence="7">L-isoaspartyl protein carboxyl methyltransferase</fullName>
    </alternativeName>
    <alternativeName>
        <fullName evidence="7">Protein L-isoaspartyl methyltransferase</fullName>
    </alternativeName>
    <alternativeName>
        <fullName evidence="7">Protein-beta-aspartate methyltransferase</fullName>
        <shortName evidence="7">PIMT</shortName>
    </alternativeName>
</protein>
<dbReference type="Gene3D" id="3.40.50.150">
    <property type="entry name" value="Vaccinia Virus protein VP39"/>
    <property type="match status" value="1"/>
</dbReference>
<dbReference type="GO" id="GO:0005737">
    <property type="term" value="C:cytoplasm"/>
    <property type="evidence" value="ECO:0007669"/>
    <property type="project" value="UniProtKB-SubCell"/>
</dbReference>
<dbReference type="SUPFAM" id="SSF53335">
    <property type="entry name" value="S-adenosyl-L-methionine-dependent methyltransferases"/>
    <property type="match status" value="1"/>
</dbReference>
<reference evidence="8 9" key="1">
    <citation type="submission" date="2019-02" db="EMBL/GenBank/DDBJ databases">
        <title>Deep-cultivation of Planctomycetes and their phenomic and genomic characterization uncovers novel biology.</title>
        <authorList>
            <person name="Wiegand S."/>
            <person name="Jogler M."/>
            <person name="Boedeker C."/>
            <person name="Pinto D."/>
            <person name="Vollmers J."/>
            <person name="Rivas-Marin E."/>
            <person name="Kohn T."/>
            <person name="Peeters S.H."/>
            <person name="Heuer A."/>
            <person name="Rast P."/>
            <person name="Oberbeckmann S."/>
            <person name="Bunk B."/>
            <person name="Jeske O."/>
            <person name="Meyerdierks A."/>
            <person name="Storesund J.E."/>
            <person name="Kallscheuer N."/>
            <person name="Luecker S."/>
            <person name="Lage O.M."/>
            <person name="Pohl T."/>
            <person name="Merkel B.J."/>
            <person name="Hornburger P."/>
            <person name="Mueller R.-W."/>
            <person name="Bruemmer F."/>
            <person name="Labrenz M."/>
            <person name="Spormann A.M."/>
            <person name="Op den Camp H."/>
            <person name="Overmann J."/>
            <person name="Amann R."/>
            <person name="Jetten M.S.M."/>
            <person name="Mascher T."/>
            <person name="Medema M.H."/>
            <person name="Devos D.P."/>
            <person name="Kaster A.-K."/>
            <person name="Ovreas L."/>
            <person name="Rohde M."/>
            <person name="Galperin M.Y."/>
            <person name="Jogler C."/>
        </authorList>
    </citation>
    <scope>NUCLEOTIDE SEQUENCE [LARGE SCALE GENOMIC DNA]</scope>
    <source>
        <strain evidence="8 9">HG15A2</strain>
    </source>
</reference>
<keyword evidence="9" id="KW-1185">Reference proteome</keyword>
<sequence>MAVELDYGYLLGLLMSKLLSLLYFAISLIVSPSELSAEDLTAKREAMVAREIEAAGVRDARVLKVMRTTPRHEFVPTGFRKQAYLDAALPIGDRQTISPPFVVAYMTEQLNPQSTDKVLEIGTGSGYQAAVLSPLVNEVYTIEIVKRLGRRAERTLRRLDYKNVHVRTGDGYLGWPEEAPFDKIIVTCSPEDVPQPLVDQLAEGGQMIVPVGERYQQNLFRLTKRDGKLEREPLRATLFVPMTGEAEDNRQVQPDPLNPEVNNGDFEVSVGDSKHPTGWHYLRQAELATSPNPAEGKQFLRFTNRSPGEPARALQGLAIDGRSAARIKLSASVRGNSLAPGPTPGQEAAVIITFYDSRRAVIGHERLGPWAGDFDWKSSTSDIIVPLAAREAIVRLGLHGGIGTLDVDDLQLHSLPE</sequence>
<dbReference type="GO" id="GO:0030091">
    <property type="term" value="P:protein repair"/>
    <property type="evidence" value="ECO:0007669"/>
    <property type="project" value="UniProtKB-UniRule"/>
</dbReference>
<evidence type="ECO:0000256" key="5">
    <source>
        <dbReference type="ARBA" id="ARBA00022679"/>
    </source>
</evidence>
<evidence type="ECO:0000256" key="6">
    <source>
        <dbReference type="ARBA" id="ARBA00022691"/>
    </source>
</evidence>
<keyword evidence="4 7" id="KW-0489">Methyltransferase</keyword>
<dbReference type="Pfam" id="PF01135">
    <property type="entry name" value="PCMT"/>
    <property type="match status" value="1"/>
</dbReference>
<dbReference type="Proteomes" id="UP000319852">
    <property type="component" value="Chromosome"/>
</dbReference>
<dbReference type="PANTHER" id="PTHR11579:SF0">
    <property type="entry name" value="PROTEIN-L-ISOASPARTATE(D-ASPARTATE) O-METHYLTRANSFERASE"/>
    <property type="match status" value="1"/>
</dbReference>
<dbReference type="NCBIfam" id="TIGR00080">
    <property type="entry name" value="pimt"/>
    <property type="match status" value="1"/>
</dbReference>
<accession>A0A517MZ88</accession>
<gene>
    <name evidence="7 8" type="primary">pcm</name>
    <name evidence="8" type="ORF">HG15A2_35410</name>
</gene>
<comment type="similarity">
    <text evidence="2 7">Belongs to the methyltransferase superfamily. L-isoaspartyl/D-aspartyl protein methyltransferase family.</text>
</comment>
<comment type="subcellular location">
    <subcellularLocation>
        <location evidence="1 7">Cytoplasm</location>
    </subcellularLocation>
</comment>
<evidence type="ECO:0000256" key="4">
    <source>
        <dbReference type="ARBA" id="ARBA00022603"/>
    </source>
</evidence>
<evidence type="ECO:0000256" key="3">
    <source>
        <dbReference type="ARBA" id="ARBA00022490"/>
    </source>
</evidence>
<keyword evidence="6 7" id="KW-0949">S-adenosyl-L-methionine</keyword>
<dbReference type="FunFam" id="3.40.50.150:FF:000010">
    <property type="entry name" value="Protein-L-isoaspartate O-methyltransferase"/>
    <property type="match status" value="1"/>
</dbReference>
<keyword evidence="5 7" id="KW-0808">Transferase</keyword>
<dbReference type="Gene3D" id="2.60.120.260">
    <property type="entry name" value="Galactose-binding domain-like"/>
    <property type="match status" value="1"/>
</dbReference>
<proteinExistence type="inferred from homology"/>
<dbReference type="EMBL" id="CP036263">
    <property type="protein sequence ID" value="QDT00206.1"/>
    <property type="molecule type" value="Genomic_DNA"/>
</dbReference>
<evidence type="ECO:0000256" key="1">
    <source>
        <dbReference type="ARBA" id="ARBA00004496"/>
    </source>
</evidence>
<dbReference type="CDD" id="cd02440">
    <property type="entry name" value="AdoMet_MTases"/>
    <property type="match status" value="1"/>
</dbReference>
<dbReference type="GO" id="GO:0032259">
    <property type="term" value="P:methylation"/>
    <property type="evidence" value="ECO:0007669"/>
    <property type="project" value="UniProtKB-KW"/>
</dbReference>
<keyword evidence="3 7" id="KW-0963">Cytoplasm</keyword>
<dbReference type="KEGG" id="amob:HG15A2_35410"/>
<dbReference type="HAMAP" id="MF_00090">
    <property type="entry name" value="PIMT"/>
    <property type="match status" value="1"/>
</dbReference>
<dbReference type="EC" id="2.1.1.77" evidence="7"/>
<evidence type="ECO:0000313" key="9">
    <source>
        <dbReference type="Proteomes" id="UP000319852"/>
    </source>
</evidence>
<dbReference type="InterPro" id="IPR000682">
    <property type="entry name" value="PCMT"/>
</dbReference>
<evidence type="ECO:0000256" key="2">
    <source>
        <dbReference type="ARBA" id="ARBA00005369"/>
    </source>
</evidence>
<dbReference type="GO" id="GO:0004719">
    <property type="term" value="F:protein-L-isoaspartate (D-aspartate) O-methyltransferase activity"/>
    <property type="evidence" value="ECO:0007669"/>
    <property type="project" value="UniProtKB-UniRule"/>
</dbReference>
<evidence type="ECO:0000256" key="7">
    <source>
        <dbReference type="HAMAP-Rule" id="MF_00090"/>
    </source>
</evidence>
<evidence type="ECO:0000313" key="8">
    <source>
        <dbReference type="EMBL" id="QDT00206.1"/>
    </source>
</evidence>
<comment type="function">
    <text evidence="7">Catalyzes the methyl esterification of L-isoaspartyl residues in peptides and proteins that result from spontaneous decomposition of normal L-aspartyl and L-asparaginyl residues. It plays a role in the repair and/or degradation of damaged proteins.</text>
</comment>
<name>A0A517MZ88_9BACT</name>
<feature type="active site" evidence="7">
    <location>
        <position position="98"/>
    </location>
</feature>
<dbReference type="AlphaFoldDB" id="A0A517MZ88"/>
<dbReference type="InterPro" id="IPR029063">
    <property type="entry name" value="SAM-dependent_MTases_sf"/>
</dbReference>
<comment type="catalytic activity">
    <reaction evidence="7">
        <text>[protein]-L-isoaspartate + S-adenosyl-L-methionine = [protein]-L-isoaspartate alpha-methyl ester + S-adenosyl-L-homocysteine</text>
        <dbReference type="Rhea" id="RHEA:12705"/>
        <dbReference type="Rhea" id="RHEA-COMP:12143"/>
        <dbReference type="Rhea" id="RHEA-COMP:12144"/>
        <dbReference type="ChEBI" id="CHEBI:57856"/>
        <dbReference type="ChEBI" id="CHEBI:59789"/>
        <dbReference type="ChEBI" id="CHEBI:90596"/>
        <dbReference type="ChEBI" id="CHEBI:90598"/>
        <dbReference type="EC" id="2.1.1.77"/>
    </reaction>
</comment>
<dbReference type="PANTHER" id="PTHR11579">
    <property type="entry name" value="PROTEIN-L-ISOASPARTATE O-METHYLTRANSFERASE"/>
    <property type="match status" value="1"/>
</dbReference>
<organism evidence="8 9">
    <name type="scientific">Adhaeretor mobilis</name>
    <dbReference type="NCBI Taxonomy" id="1930276"/>
    <lineage>
        <taxon>Bacteria</taxon>
        <taxon>Pseudomonadati</taxon>
        <taxon>Planctomycetota</taxon>
        <taxon>Planctomycetia</taxon>
        <taxon>Pirellulales</taxon>
        <taxon>Lacipirellulaceae</taxon>
        <taxon>Adhaeretor</taxon>
    </lineage>
</organism>